<dbReference type="AlphaFoldDB" id="A0A6J7MMW1"/>
<proteinExistence type="predicted"/>
<evidence type="ECO:0000313" key="1">
    <source>
        <dbReference type="EMBL" id="CAB4716766.1"/>
    </source>
</evidence>
<evidence type="ECO:0000313" key="3">
    <source>
        <dbReference type="EMBL" id="CAB4979773.1"/>
    </source>
</evidence>
<reference evidence="3" key="1">
    <citation type="submission" date="2020-05" db="EMBL/GenBank/DDBJ databases">
        <authorList>
            <person name="Chiriac C."/>
            <person name="Salcher M."/>
            <person name="Ghai R."/>
            <person name="Kavagutti S V."/>
        </authorList>
    </citation>
    <scope>NUCLEOTIDE SEQUENCE</scope>
</reference>
<evidence type="ECO:0000313" key="2">
    <source>
        <dbReference type="EMBL" id="CAB4905945.1"/>
    </source>
</evidence>
<dbReference type="EMBL" id="CAFBOF010000022">
    <property type="protein sequence ID" value="CAB4979773.1"/>
    <property type="molecule type" value="Genomic_DNA"/>
</dbReference>
<gene>
    <name evidence="1" type="ORF">UFOPK2683_00321</name>
    <name evidence="2" type="ORF">UFOPK3605_00763</name>
    <name evidence="3" type="ORF">UFOPK3897_01040</name>
</gene>
<accession>A0A6J7MMW1</accession>
<name>A0A6J7MMW1_9ZZZZ</name>
<dbReference type="EMBL" id="CAEZYK010000011">
    <property type="protein sequence ID" value="CAB4716766.1"/>
    <property type="molecule type" value="Genomic_DNA"/>
</dbReference>
<protein>
    <submittedName>
        <fullName evidence="3">Unannotated protein</fullName>
    </submittedName>
</protein>
<sequence>MGSREIDRFMDALASLSGSDIEKVALGLDSDALCDEVDWWRATIAIDLALRRNRKSRIAGCAARAARAAVLASAVRAGRAVDETEVVRVANAASDVARGFSGGATTRSVVQLLLESWAPVYS</sequence>
<dbReference type="EMBL" id="CAFBMM010000030">
    <property type="protein sequence ID" value="CAB4905945.1"/>
    <property type="molecule type" value="Genomic_DNA"/>
</dbReference>
<organism evidence="3">
    <name type="scientific">freshwater metagenome</name>
    <dbReference type="NCBI Taxonomy" id="449393"/>
    <lineage>
        <taxon>unclassified sequences</taxon>
        <taxon>metagenomes</taxon>
        <taxon>ecological metagenomes</taxon>
    </lineage>
</organism>